<protein>
    <submittedName>
        <fullName evidence="3">ATP-binding protein</fullName>
    </submittedName>
</protein>
<organism evidence="3 4">
    <name type="scientific">Anaerovorax odorimutans</name>
    <dbReference type="NCBI Taxonomy" id="109327"/>
    <lineage>
        <taxon>Bacteria</taxon>
        <taxon>Bacillati</taxon>
        <taxon>Bacillota</taxon>
        <taxon>Clostridia</taxon>
        <taxon>Peptostreptococcales</taxon>
        <taxon>Anaerovoracaceae</taxon>
        <taxon>Anaerovorax</taxon>
    </lineage>
</organism>
<evidence type="ECO:0000259" key="2">
    <source>
        <dbReference type="Pfam" id="PF14501"/>
    </source>
</evidence>
<feature type="transmembrane region" description="Helical" evidence="1">
    <location>
        <begin position="31"/>
        <end position="50"/>
    </location>
</feature>
<gene>
    <name evidence="3" type="ORF">NE619_11730</name>
</gene>
<keyword evidence="1" id="KW-0812">Transmembrane</keyword>
<dbReference type="EMBL" id="JANFXK010000012">
    <property type="protein sequence ID" value="MCQ4637395.1"/>
    <property type="molecule type" value="Genomic_DNA"/>
</dbReference>
<keyword evidence="3" id="KW-0067">ATP-binding</keyword>
<keyword evidence="4" id="KW-1185">Reference proteome</keyword>
<reference evidence="3 4" key="1">
    <citation type="submission" date="2022-06" db="EMBL/GenBank/DDBJ databases">
        <title>Isolation of gut microbiota from human fecal samples.</title>
        <authorList>
            <person name="Pamer E.G."/>
            <person name="Barat B."/>
            <person name="Waligurski E."/>
            <person name="Medina S."/>
            <person name="Paddock L."/>
            <person name="Mostad J."/>
        </authorList>
    </citation>
    <scope>NUCLEOTIDE SEQUENCE [LARGE SCALE GENOMIC DNA]</scope>
    <source>
        <strain evidence="3 4">SL.3.17</strain>
    </source>
</reference>
<evidence type="ECO:0000313" key="3">
    <source>
        <dbReference type="EMBL" id="MCQ4637395.1"/>
    </source>
</evidence>
<feature type="transmembrane region" description="Helical" evidence="1">
    <location>
        <begin position="190"/>
        <end position="207"/>
    </location>
</feature>
<keyword evidence="1" id="KW-1133">Transmembrane helix</keyword>
<name>A0ABT1RQC5_9FIRM</name>
<dbReference type="InterPro" id="IPR032834">
    <property type="entry name" value="NatK-like_C"/>
</dbReference>
<feature type="transmembrane region" description="Helical" evidence="1">
    <location>
        <begin position="6"/>
        <end position="24"/>
    </location>
</feature>
<dbReference type="InterPro" id="IPR036890">
    <property type="entry name" value="HATPase_C_sf"/>
</dbReference>
<evidence type="ECO:0000256" key="1">
    <source>
        <dbReference type="SAM" id="Phobius"/>
    </source>
</evidence>
<dbReference type="SUPFAM" id="SSF55874">
    <property type="entry name" value="ATPase domain of HSP90 chaperone/DNA topoisomerase II/histidine kinase"/>
    <property type="match status" value="1"/>
</dbReference>
<feature type="transmembrane region" description="Helical" evidence="1">
    <location>
        <begin position="151"/>
        <end position="170"/>
    </location>
</feature>
<evidence type="ECO:0000313" key="4">
    <source>
        <dbReference type="Proteomes" id="UP001524502"/>
    </source>
</evidence>
<accession>A0ABT1RQC5</accession>
<dbReference type="Gene3D" id="3.30.565.10">
    <property type="entry name" value="Histidine kinase-like ATPase, C-terminal domain"/>
    <property type="match status" value="1"/>
</dbReference>
<feature type="transmembrane region" description="Helical" evidence="1">
    <location>
        <begin position="62"/>
        <end position="79"/>
    </location>
</feature>
<feature type="domain" description="Sensor histidine kinase NatK-like C-terminal" evidence="2">
    <location>
        <begin position="325"/>
        <end position="423"/>
    </location>
</feature>
<proteinExistence type="predicted"/>
<dbReference type="Proteomes" id="UP001524502">
    <property type="component" value="Unassembled WGS sequence"/>
</dbReference>
<feature type="transmembrane region" description="Helical" evidence="1">
    <location>
        <begin position="121"/>
        <end position="139"/>
    </location>
</feature>
<keyword evidence="1" id="KW-0472">Membrane</keyword>
<dbReference type="Pfam" id="PF14501">
    <property type="entry name" value="HATPase_c_5"/>
    <property type="match status" value="1"/>
</dbReference>
<keyword evidence="3" id="KW-0547">Nucleotide-binding</keyword>
<comment type="caution">
    <text evidence="3">The sequence shown here is derived from an EMBL/GenBank/DDBJ whole genome shotgun (WGS) entry which is preliminary data.</text>
</comment>
<sequence>MEEDVPWLLLFLLTFNSQLCFSIFKTICICAGYLVMLSLLIFVGINFIHYPEFQLLYSHFRFLFSILHLAITACVCLLLSKSRRSVCVFFILVIKNYLDTIQLSSQLLGAASGLSCDLLETAHLILTAPLIYLFLNRLLRPIAQQTFSMDFWKNLWLVPLSFYFIFRLGIMPGYSEQLIPSAAATAVPPYIWFFITFVTYYLILYMLSETLKYTSLKEEMRITQIQSDIRSALYLQDIDRAEEIRKEILTPLTHLQQLAEAGDAEEIRSCIEGYLEQMTQTTGTPVCDNYTVDTILRHYLSQYKEQQLGTVLQANVTEDIFMSDIEITILLGNLLENALQACLRRTEGDAFIEIRLELSELKLLLSVKNSFSGTILENEDGFLSSRHSGNGLGTVSVRNIVEKHDGFVRFSYDKQIFTAEVMIYDMKREEKQ</sequence>
<feature type="transmembrane region" description="Helical" evidence="1">
    <location>
        <begin position="86"/>
        <end position="109"/>
    </location>
</feature>
<dbReference type="GO" id="GO:0005524">
    <property type="term" value="F:ATP binding"/>
    <property type="evidence" value="ECO:0007669"/>
    <property type="project" value="UniProtKB-KW"/>
</dbReference>
<dbReference type="CDD" id="cd16935">
    <property type="entry name" value="HATPase_AgrC-ComD-like"/>
    <property type="match status" value="1"/>
</dbReference>